<dbReference type="EMBL" id="LCWV01000009">
    <property type="protein sequence ID" value="PWI70322.1"/>
    <property type="molecule type" value="Genomic_DNA"/>
</dbReference>
<proteinExistence type="predicted"/>
<protein>
    <submittedName>
        <fullName evidence="2">Uncharacterized protein</fullName>
    </submittedName>
</protein>
<evidence type="ECO:0000313" key="3">
    <source>
        <dbReference type="Proteomes" id="UP000245956"/>
    </source>
</evidence>
<evidence type="ECO:0000256" key="1">
    <source>
        <dbReference type="SAM" id="MobiDB-lite"/>
    </source>
</evidence>
<evidence type="ECO:0000313" key="2">
    <source>
        <dbReference type="EMBL" id="PWI70322.1"/>
    </source>
</evidence>
<feature type="compositionally biased region" description="Polar residues" evidence="1">
    <location>
        <begin position="252"/>
        <end position="264"/>
    </location>
</feature>
<dbReference type="AlphaFoldDB" id="A0A2U3E739"/>
<dbReference type="Proteomes" id="UP000245956">
    <property type="component" value="Unassembled WGS sequence"/>
</dbReference>
<comment type="caution">
    <text evidence="2">The sequence shown here is derived from an EMBL/GenBank/DDBJ whole genome shotgun (WGS) entry which is preliminary data.</text>
</comment>
<organism evidence="2 3">
    <name type="scientific">Purpureocillium lilacinum</name>
    <name type="common">Paecilomyces lilacinus</name>
    <dbReference type="NCBI Taxonomy" id="33203"/>
    <lineage>
        <taxon>Eukaryota</taxon>
        <taxon>Fungi</taxon>
        <taxon>Dikarya</taxon>
        <taxon>Ascomycota</taxon>
        <taxon>Pezizomycotina</taxon>
        <taxon>Sordariomycetes</taxon>
        <taxon>Hypocreomycetidae</taxon>
        <taxon>Hypocreales</taxon>
        <taxon>Ophiocordycipitaceae</taxon>
        <taxon>Purpureocillium</taxon>
    </lineage>
</organism>
<accession>A0A2U3E739</accession>
<feature type="compositionally biased region" description="Polar residues" evidence="1">
    <location>
        <begin position="187"/>
        <end position="200"/>
    </location>
</feature>
<reference evidence="2 3" key="1">
    <citation type="journal article" date="2016" name="Front. Microbiol.">
        <title>Genome and transcriptome sequences reveal the specific parasitism of the nematophagous Purpureocillium lilacinum 36-1.</title>
        <authorList>
            <person name="Xie J."/>
            <person name="Li S."/>
            <person name="Mo C."/>
            <person name="Xiao X."/>
            <person name="Peng D."/>
            <person name="Wang G."/>
            <person name="Xiao Y."/>
        </authorList>
    </citation>
    <scope>NUCLEOTIDE SEQUENCE [LARGE SCALE GENOMIC DNA]</scope>
    <source>
        <strain evidence="2 3">36-1</strain>
    </source>
</reference>
<sequence>MLSRSTQDGWMAGMRGVTTLLRCRCDYRIVVPTFVCHVSPGRLPACLPPMAANLSRDHAELLTPRTTAYSLSCSASPSTSQQGLLLSPRTALHILLRADDLDVPVARAHGRSPPRARATDPVVTPSHRLLRVTIHGHMNTRRSRRRYRLLPVQRDLISDSPLDPVPRARSNWVAHLKDGAISGEAWPQSQASQRTGSQAARRTDRHLLGPAPPPPPFDVEYPSERHLGQSRIVSAMGAQRHGGVRRLCPTRPANSKTNAQESPT</sequence>
<name>A0A2U3E739_PURLI</name>
<feature type="region of interest" description="Disordered" evidence="1">
    <location>
        <begin position="183"/>
        <end position="264"/>
    </location>
</feature>
<gene>
    <name evidence="2" type="ORF">PCL_12721</name>
</gene>